<evidence type="ECO:0000256" key="1">
    <source>
        <dbReference type="SAM" id="Coils"/>
    </source>
</evidence>
<dbReference type="EMBL" id="LRGB01000725">
    <property type="protein sequence ID" value="KZS16339.1"/>
    <property type="molecule type" value="Genomic_DNA"/>
</dbReference>
<evidence type="ECO:0000256" key="2">
    <source>
        <dbReference type="SAM" id="MobiDB-lite"/>
    </source>
</evidence>
<feature type="coiled-coil region" evidence="1">
    <location>
        <begin position="45"/>
        <end position="170"/>
    </location>
</feature>
<keyword evidence="3" id="KW-0472">Membrane</keyword>
<sequence>MAKGNQSILGENMRNVHFRSRTFVIIGCALAGFALFSYWGLSTQNSDLHDKIERLEDNLNIGTRKQRDLEDELQAMVKKSNDLLKANAKLQSELQQKENLISAQGVEGSQWRDKVRNAETEVEKFKADIADKVKKLQDLQKQVASYSQDILLKESKLSEAQELIKKLEKDPLNVHNITEHLSMGHAPAIVSAPVGGIHVHDPAVEGMIFHGVPLLPQESPNVQRPRPLLSVNTLNNLKVASSSSAAPAADPSLVLAKPNNEKSDDDVEKKLEKRQENEPVVGRPQLEESAPAVKPDEELELVDPKDNVVEHPEVENDETKFKEIREEMDIGELDKNAPNAVENSKELNEANDNNVIDEPNLINSQGENLDEEPALLDTNPRFRNFKARVMHKKTEDDNLPEDQEIENEHDDDRVDN</sequence>
<feature type="compositionally biased region" description="Basic and acidic residues" evidence="2">
    <location>
        <begin position="259"/>
        <end position="277"/>
    </location>
</feature>
<feature type="region of interest" description="Disordered" evidence="2">
    <location>
        <begin position="392"/>
        <end position="416"/>
    </location>
</feature>
<dbReference type="Proteomes" id="UP000076858">
    <property type="component" value="Unassembled WGS sequence"/>
</dbReference>
<dbReference type="AlphaFoldDB" id="A0A0P6A997"/>
<accession>A0A0P6A997</accession>
<organism evidence="4 5">
    <name type="scientific">Daphnia magna</name>
    <dbReference type="NCBI Taxonomy" id="35525"/>
    <lineage>
        <taxon>Eukaryota</taxon>
        <taxon>Metazoa</taxon>
        <taxon>Ecdysozoa</taxon>
        <taxon>Arthropoda</taxon>
        <taxon>Crustacea</taxon>
        <taxon>Branchiopoda</taxon>
        <taxon>Diplostraca</taxon>
        <taxon>Cladocera</taxon>
        <taxon>Anomopoda</taxon>
        <taxon>Daphniidae</taxon>
        <taxon>Daphnia</taxon>
    </lineage>
</organism>
<keyword evidence="1" id="KW-0175">Coiled coil</keyword>
<evidence type="ECO:0000313" key="4">
    <source>
        <dbReference type="EMBL" id="KZS16339.1"/>
    </source>
</evidence>
<feature type="region of interest" description="Disordered" evidence="2">
    <location>
        <begin position="347"/>
        <end position="366"/>
    </location>
</feature>
<feature type="compositionally biased region" description="Acidic residues" evidence="2">
    <location>
        <begin position="397"/>
        <end position="409"/>
    </location>
</feature>
<keyword evidence="3" id="KW-0812">Transmembrane</keyword>
<comment type="caution">
    <text evidence="4">The sequence shown here is derived from an EMBL/GenBank/DDBJ whole genome shotgun (WGS) entry which is preliminary data.</text>
</comment>
<evidence type="ECO:0000256" key="3">
    <source>
        <dbReference type="SAM" id="Phobius"/>
    </source>
</evidence>
<evidence type="ECO:0000313" key="5">
    <source>
        <dbReference type="Proteomes" id="UP000076858"/>
    </source>
</evidence>
<reference evidence="4 5" key="1">
    <citation type="submission" date="2016-03" db="EMBL/GenBank/DDBJ databases">
        <title>EvidentialGene: Evidence-directed Construction of Genes on Genomes.</title>
        <authorList>
            <person name="Gilbert D.G."/>
            <person name="Choi J.-H."/>
            <person name="Mockaitis K."/>
            <person name="Colbourne J."/>
            <person name="Pfrender M."/>
        </authorList>
    </citation>
    <scope>NUCLEOTIDE SEQUENCE [LARGE SCALE GENOMIC DNA]</scope>
    <source>
        <strain evidence="4 5">Xinb3</strain>
        <tissue evidence="4">Complete organism</tissue>
    </source>
</reference>
<feature type="transmembrane region" description="Helical" evidence="3">
    <location>
        <begin position="21"/>
        <end position="41"/>
    </location>
</feature>
<proteinExistence type="predicted"/>
<keyword evidence="3" id="KW-1133">Transmembrane helix</keyword>
<gene>
    <name evidence="4" type="ORF">APZ42_017962</name>
</gene>
<name>A0A0P6A997_9CRUS</name>
<protein>
    <submittedName>
        <fullName evidence="4">Uncharacterized protein</fullName>
    </submittedName>
</protein>
<keyword evidence="5" id="KW-1185">Reference proteome</keyword>
<feature type="compositionally biased region" description="Low complexity" evidence="2">
    <location>
        <begin position="241"/>
        <end position="252"/>
    </location>
</feature>
<feature type="region of interest" description="Disordered" evidence="2">
    <location>
        <begin position="241"/>
        <end position="296"/>
    </location>
</feature>
<dbReference type="OrthoDB" id="10254663at2759"/>